<feature type="region of interest" description="Disordered" evidence="2">
    <location>
        <begin position="440"/>
        <end position="461"/>
    </location>
</feature>
<dbReference type="InterPro" id="IPR019734">
    <property type="entry name" value="TPR_rpt"/>
</dbReference>
<keyword evidence="4" id="KW-1185">Reference proteome</keyword>
<name>A0ABR4K9R2_9EURO</name>
<evidence type="ECO:0000256" key="2">
    <source>
        <dbReference type="SAM" id="MobiDB-lite"/>
    </source>
</evidence>
<accession>A0ABR4K9R2</accession>
<evidence type="ECO:0000313" key="3">
    <source>
        <dbReference type="EMBL" id="KAL2848906.1"/>
    </source>
</evidence>
<protein>
    <recommendedName>
        <fullName evidence="5">Nucleoside phosphorylase domain-containing protein</fullName>
    </recommendedName>
</protein>
<dbReference type="EMBL" id="JBFXLU010000046">
    <property type="protein sequence ID" value="KAL2848906.1"/>
    <property type="molecule type" value="Genomic_DNA"/>
</dbReference>
<dbReference type="SMART" id="SM00028">
    <property type="entry name" value="TPR"/>
    <property type="match status" value="9"/>
</dbReference>
<dbReference type="Pfam" id="PF13424">
    <property type="entry name" value="TPR_12"/>
    <property type="match status" value="4"/>
</dbReference>
<dbReference type="Gene3D" id="3.40.50.1580">
    <property type="entry name" value="Nucleoside phosphorylase domain"/>
    <property type="match status" value="1"/>
</dbReference>
<keyword evidence="1" id="KW-0802">TPR repeat</keyword>
<dbReference type="SUPFAM" id="SSF48452">
    <property type="entry name" value="TPR-like"/>
    <property type="match status" value="2"/>
</dbReference>
<reference evidence="3 4" key="1">
    <citation type="submission" date="2024-07" db="EMBL/GenBank/DDBJ databases">
        <title>Section-level genome sequencing and comparative genomics of Aspergillus sections Usti and Cavernicolus.</title>
        <authorList>
            <consortium name="Lawrence Berkeley National Laboratory"/>
            <person name="Nybo J.L."/>
            <person name="Vesth T.C."/>
            <person name="Theobald S."/>
            <person name="Frisvad J.C."/>
            <person name="Larsen T.O."/>
            <person name="Kjaerboelling I."/>
            <person name="Rothschild-Mancinelli K."/>
            <person name="Lyhne E.K."/>
            <person name="Kogle M.E."/>
            <person name="Barry K."/>
            <person name="Clum A."/>
            <person name="Na H."/>
            <person name="Ledsgaard L."/>
            <person name="Lin J."/>
            <person name="Lipzen A."/>
            <person name="Kuo A."/>
            <person name="Riley R."/>
            <person name="Mondo S."/>
            <person name="Labutti K."/>
            <person name="Haridas S."/>
            <person name="Pangalinan J."/>
            <person name="Salamov A.A."/>
            <person name="Simmons B.A."/>
            <person name="Magnuson J.K."/>
            <person name="Chen J."/>
            <person name="Drula E."/>
            <person name="Henrissat B."/>
            <person name="Wiebenga A."/>
            <person name="Lubbers R.J."/>
            <person name="Gomes A.C."/>
            <person name="Makela M.R."/>
            <person name="Stajich J."/>
            <person name="Grigoriev I.V."/>
            <person name="Mortensen U.H."/>
            <person name="De Vries R.P."/>
            <person name="Baker S.E."/>
            <person name="Andersen M.R."/>
        </authorList>
    </citation>
    <scope>NUCLEOTIDE SEQUENCE [LARGE SCALE GENOMIC DNA]</scope>
    <source>
        <strain evidence="3 4">CBS 123904</strain>
    </source>
</reference>
<proteinExistence type="predicted"/>
<gene>
    <name evidence="3" type="ORF">BJY01DRAFT_246130</name>
</gene>
<dbReference type="PANTHER" id="PTHR46082">
    <property type="entry name" value="ATP/GTP-BINDING PROTEIN-RELATED"/>
    <property type="match status" value="1"/>
</dbReference>
<evidence type="ECO:0008006" key="5">
    <source>
        <dbReference type="Google" id="ProtNLM"/>
    </source>
</evidence>
<dbReference type="InterPro" id="IPR011990">
    <property type="entry name" value="TPR-like_helical_dom_sf"/>
</dbReference>
<feature type="repeat" description="TPR" evidence="1">
    <location>
        <begin position="606"/>
        <end position="639"/>
    </location>
</feature>
<dbReference type="InterPro" id="IPR053137">
    <property type="entry name" value="NLR-like"/>
</dbReference>
<dbReference type="PANTHER" id="PTHR46082:SF11">
    <property type="entry name" value="AAA+ ATPASE DOMAIN-CONTAINING PROTEIN-RELATED"/>
    <property type="match status" value="1"/>
</dbReference>
<dbReference type="Gene3D" id="1.25.40.10">
    <property type="entry name" value="Tetratricopeptide repeat domain"/>
    <property type="match status" value="3"/>
</dbReference>
<organism evidence="3 4">
    <name type="scientific">Aspergillus pseudoustus</name>
    <dbReference type="NCBI Taxonomy" id="1810923"/>
    <lineage>
        <taxon>Eukaryota</taxon>
        <taxon>Fungi</taxon>
        <taxon>Dikarya</taxon>
        <taxon>Ascomycota</taxon>
        <taxon>Pezizomycotina</taxon>
        <taxon>Eurotiomycetes</taxon>
        <taxon>Eurotiomycetidae</taxon>
        <taxon>Eurotiales</taxon>
        <taxon>Aspergillaceae</taxon>
        <taxon>Aspergillus</taxon>
        <taxon>Aspergillus subgen. Nidulantes</taxon>
    </lineage>
</organism>
<dbReference type="SUPFAM" id="SSF53167">
    <property type="entry name" value="Purine and uridine phosphorylases"/>
    <property type="match status" value="1"/>
</dbReference>
<evidence type="ECO:0000313" key="4">
    <source>
        <dbReference type="Proteomes" id="UP001610446"/>
    </source>
</evidence>
<dbReference type="InterPro" id="IPR035994">
    <property type="entry name" value="Nucleoside_phosphorylase_sf"/>
</dbReference>
<sequence>MKKLSPDSYTVGWVCALSLELTAAKAMLDETHSNPRQPPSDPNRYTVGEISGHNVVIAPLPAGVYGTTSASFVTASLLSTFPFIRFVLLVGIGGGVPSQRVDIRLGDVVVSKPIGAHGGVIQYDYGKTVRDGHLQRTGSLNKPPPALLTALAELQSRYMAGEGHIADVLDATTHNPKFSLFEQPISQIDLLFEADYDHADEGSSCDKCDKRRLVPRKARISRGPEVHYGLIASGNQVMKHGRTRDRVANETGILCFEMEAAGLMDHVPCLVIRGICDYSDSHKSKEWQGYAALAAAAYTKELLSVAPVVETPNVNSLEQTDNTYIGYMYNLSSRSPLPQPLVPRLELEDIKAHWIPQGGQRNANGLLGRLSHSHPAQAPSVITTSVRSAQANELLQWTLQTPSTLPPLSYATQSLVQAEKTAAQSAQDLDASASLQGLLQPKSFSSTQHTTATQSALPRERPQDRLRRFITSHHTEPSLSQPIQSLIRPETKAQLSRQARDTLHSNFQKVLQETARPFKPEDAANLGVLFLEQGDAVEAERKFREAIRGFENAQIPIDETKAALQTVENLGIAYMYQDKWADAELHLSRALGGLERTLGAGHDSTIRALNNIGLLYLKQGRLTDAERIFERAIRSDVSSAGVGQSTYRTLSNIGILYCTQGRWDEAETMLQSALRGFEDSQKRADVSTLRTLNCLGILYWNQGKRVQAKEMYVRALEGYKKLLGEDHITTLRTVNCLGILSWNQGNRAEAEKLLQQALRGLEKALGLDHTSTLHIINNLGILYWSQGMLAEARKMYERAQRGLTVRLGRSHPSTLCVVNNMANLYMSEDNLFEAEELYQRALTGFGKVFDRCHISTAHVAMNLGNLYLNQGKLKDAEEMCARAETGGDLPTRPMHEMINAAFALIDY</sequence>
<feature type="compositionally biased region" description="Low complexity" evidence="2">
    <location>
        <begin position="443"/>
        <end position="456"/>
    </location>
</feature>
<evidence type="ECO:0000256" key="1">
    <source>
        <dbReference type="PROSITE-ProRule" id="PRU00339"/>
    </source>
</evidence>
<comment type="caution">
    <text evidence="3">The sequence shown here is derived from an EMBL/GenBank/DDBJ whole genome shotgun (WGS) entry which is preliminary data.</text>
</comment>
<dbReference type="Proteomes" id="UP001610446">
    <property type="component" value="Unassembled WGS sequence"/>
</dbReference>
<dbReference type="PROSITE" id="PS50005">
    <property type="entry name" value="TPR"/>
    <property type="match status" value="1"/>
</dbReference>